<evidence type="ECO:0000313" key="2">
    <source>
        <dbReference type="Proteomes" id="UP000507470"/>
    </source>
</evidence>
<gene>
    <name evidence="1" type="ORF">MCOR_1446</name>
</gene>
<reference evidence="1 2" key="1">
    <citation type="submission" date="2020-06" db="EMBL/GenBank/DDBJ databases">
        <authorList>
            <person name="Li R."/>
            <person name="Bekaert M."/>
        </authorList>
    </citation>
    <scope>NUCLEOTIDE SEQUENCE [LARGE SCALE GENOMIC DNA]</scope>
    <source>
        <strain evidence="2">wild</strain>
    </source>
</reference>
<protein>
    <submittedName>
        <fullName evidence="1">Uncharacterized protein</fullName>
    </submittedName>
</protein>
<keyword evidence="2" id="KW-1185">Reference proteome</keyword>
<sequence>MVIPYILDIEKDGQRIDIVFDTYVDNSLKVSTRGKRGKGTEIRKFFKYKSMQSPTQSQDFDTVKRHTSQRSIGTQTQTQTRSTQTCNNHVEEIPEIILNQAVNIIDYFDCEICRDDLRVTHQFLRDILPNKILILKDRLLIYLKKYNLSNWKFDLTIKLSEYIKNKISNILKDLWKDNKIEEHQYLTLMKALKRACGLPTNY</sequence>
<accession>A0A6J7ZZP9</accession>
<organism evidence="1 2">
    <name type="scientific">Mytilus coruscus</name>
    <name type="common">Sea mussel</name>
    <dbReference type="NCBI Taxonomy" id="42192"/>
    <lineage>
        <taxon>Eukaryota</taxon>
        <taxon>Metazoa</taxon>
        <taxon>Spiralia</taxon>
        <taxon>Lophotrochozoa</taxon>
        <taxon>Mollusca</taxon>
        <taxon>Bivalvia</taxon>
        <taxon>Autobranchia</taxon>
        <taxon>Pteriomorphia</taxon>
        <taxon>Mytilida</taxon>
        <taxon>Mytiloidea</taxon>
        <taxon>Mytilidae</taxon>
        <taxon>Mytilinae</taxon>
        <taxon>Mytilus</taxon>
    </lineage>
</organism>
<proteinExistence type="predicted"/>
<name>A0A6J7ZZP9_MYTCO</name>
<evidence type="ECO:0000313" key="1">
    <source>
        <dbReference type="EMBL" id="CAC5358013.1"/>
    </source>
</evidence>
<dbReference type="AlphaFoldDB" id="A0A6J7ZZP9"/>
<dbReference type="Proteomes" id="UP000507470">
    <property type="component" value="Unassembled WGS sequence"/>
</dbReference>
<dbReference type="EMBL" id="CACVKT020000282">
    <property type="protein sequence ID" value="CAC5358013.1"/>
    <property type="molecule type" value="Genomic_DNA"/>
</dbReference>